<evidence type="ECO:0000256" key="1">
    <source>
        <dbReference type="SAM" id="MobiDB-lite"/>
    </source>
</evidence>
<feature type="compositionally biased region" description="Basic and acidic residues" evidence="1">
    <location>
        <begin position="102"/>
        <end position="113"/>
    </location>
</feature>
<feature type="compositionally biased region" description="Low complexity" evidence="1">
    <location>
        <begin position="86"/>
        <end position="96"/>
    </location>
</feature>
<feature type="region of interest" description="Disordered" evidence="1">
    <location>
        <begin position="328"/>
        <end position="475"/>
    </location>
</feature>
<dbReference type="PANTHER" id="PTHR37002:SF10">
    <property type="entry name" value="TRANSGLUTAMINASE-LIKE DOMAIN-CONTAINING PROTEIN"/>
    <property type="match status" value="1"/>
</dbReference>
<feature type="compositionally biased region" description="Polar residues" evidence="1">
    <location>
        <begin position="388"/>
        <end position="400"/>
    </location>
</feature>
<name>A0ABD1D4U6_CULPP</name>
<dbReference type="Proteomes" id="UP001562425">
    <property type="component" value="Unassembled WGS sequence"/>
</dbReference>
<evidence type="ECO:0000313" key="2">
    <source>
        <dbReference type="EMBL" id="KAL1394636.1"/>
    </source>
</evidence>
<feature type="compositionally biased region" description="Pro residues" evidence="1">
    <location>
        <begin position="463"/>
        <end position="475"/>
    </location>
</feature>
<feature type="compositionally biased region" description="Basic residues" evidence="1">
    <location>
        <begin position="439"/>
        <end position="457"/>
    </location>
</feature>
<sequence>MLANDPSLGLVSTRQFTSWSSSAASGYNPNSDGGGGYDNNNSSSLCRISAMLKPVMRGHSGNVGDLHFSKHQQRPPNHSSSMVENATGSAGSTTTTMDEAAADGRIRRSRSSADEWMKRNEHREPFNGYQYQYGGGGAEFIAEEEGGCEGAVEQAAVDGRAAIRAASAAASDRVGFSSVRIVNGEAYASDLVGTASSSSSESRYRCRSAFVDSVRDYSDSGNSSRVRALQQNLRGFGRSVRDRFVRDIMRLNVPAAPEGGSRTSVYIPSAEGTATTVESAVSLLSEGGQPRPTLTIQVNRVDTNNQEQNDVVNNASSGVSIVNCYRRETPPKSDQENVVPNGQDRPQECQFYPMQSGSSDPVDHNQKNPNPQTMPQTDIDRIEPAATATPNRTYTSTEAQTDLLDPSPYPTPTQIPYPTHHPPPPLLLSPPGSEFSTREHRRRERRERRQARNRLAHIHPIDPHGPPPPIRHQPPPPPPPIELIPDILHSHLPPPYTTLPMGASAAAVLHHPGPMLAAPIGAHHPAAVAVAAVHHRGAAAAGVVGATEDCRYTFPIPIMRR</sequence>
<protein>
    <submittedName>
        <fullName evidence="2">Uncharacterized protein</fullName>
    </submittedName>
</protein>
<gene>
    <name evidence="2" type="ORF">pipiens_011806</name>
</gene>
<comment type="caution">
    <text evidence="2">The sequence shown here is derived from an EMBL/GenBank/DDBJ whole genome shotgun (WGS) entry which is preliminary data.</text>
</comment>
<keyword evidence="3" id="KW-1185">Reference proteome</keyword>
<dbReference type="PANTHER" id="PTHR37002">
    <property type="entry name" value="AGAP007005-PA"/>
    <property type="match status" value="1"/>
</dbReference>
<feature type="region of interest" description="Disordered" evidence="1">
    <location>
        <begin position="61"/>
        <end position="113"/>
    </location>
</feature>
<evidence type="ECO:0000313" key="3">
    <source>
        <dbReference type="Proteomes" id="UP001562425"/>
    </source>
</evidence>
<feature type="compositionally biased region" description="Pro residues" evidence="1">
    <location>
        <begin position="407"/>
        <end position="428"/>
    </location>
</feature>
<feature type="region of interest" description="Disordered" evidence="1">
    <location>
        <begin position="19"/>
        <end position="38"/>
    </location>
</feature>
<reference evidence="2 3" key="1">
    <citation type="submission" date="2024-05" db="EMBL/GenBank/DDBJ databases">
        <title>Culex pipiens pipiens assembly and annotation.</title>
        <authorList>
            <person name="Alout H."/>
            <person name="Durand T."/>
        </authorList>
    </citation>
    <scope>NUCLEOTIDE SEQUENCE [LARGE SCALE GENOMIC DNA]</scope>
    <source>
        <strain evidence="2">HA-2024</strain>
        <tissue evidence="2">Whole body</tissue>
    </source>
</reference>
<proteinExistence type="predicted"/>
<organism evidence="2 3">
    <name type="scientific">Culex pipiens pipiens</name>
    <name type="common">Northern house mosquito</name>
    <dbReference type="NCBI Taxonomy" id="38569"/>
    <lineage>
        <taxon>Eukaryota</taxon>
        <taxon>Metazoa</taxon>
        <taxon>Ecdysozoa</taxon>
        <taxon>Arthropoda</taxon>
        <taxon>Hexapoda</taxon>
        <taxon>Insecta</taxon>
        <taxon>Pterygota</taxon>
        <taxon>Neoptera</taxon>
        <taxon>Endopterygota</taxon>
        <taxon>Diptera</taxon>
        <taxon>Nematocera</taxon>
        <taxon>Culicoidea</taxon>
        <taxon>Culicidae</taxon>
        <taxon>Culicinae</taxon>
        <taxon>Culicini</taxon>
        <taxon>Culex</taxon>
        <taxon>Culex</taxon>
    </lineage>
</organism>
<dbReference type="AlphaFoldDB" id="A0ABD1D4U6"/>
<feature type="compositionally biased region" description="Polar residues" evidence="1">
    <location>
        <begin position="74"/>
        <end position="84"/>
    </location>
</feature>
<accession>A0ABD1D4U6</accession>
<feature type="compositionally biased region" description="Polar residues" evidence="1">
    <location>
        <begin position="367"/>
        <end position="376"/>
    </location>
</feature>
<dbReference type="EMBL" id="JBEHCU010007511">
    <property type="protein sequence ID" value="KAL1394636.1"/>
    <property type="molecule type" value="Genomic_DNA"/>
</dbReference>